<feature type="compositionally biased region" description="Basic and acidic residues" evidence="1">
    <location>
        <begin position="323"/>
        <end position="346"/>
    </location>
</feature>
<feature type="region of interest" description="Disordered" evidence="1">
    <location>
        <begin position="244"/>
        <end position="384"/>
    </location>
</feature>
<feature type="compositionally biased region" description="Basic and acidic residues" evidence="1">
    <location>
        <begin position="271"/>
        <end position="304"/>
    </location>
</feature>
<dbReference type="AlphaFoldDB" id="A0AAN8BX26"/>
<evidence type="ECO:0000313" key="2">
    <source>
        <dbReference type="EMBL" id="KAK5891828.1"/>
    </source>
</evidence>
<dbReference type="EMBL" id="JAULUE010002055">
    <property type="protein sequence ID" value="KAK5891828.1"/>
    <property type="molecule type" value="Genomic_DNA"/>
</dbReference>
<dbReference type="PANTHER" id="PTHR34756">
    <property type="entry name" value="CELL DIVISION CYCLE-ASSOCIATED PROTEIN 3"/>
    <property type="match status" value="1"/>
</dbReference>
<name>A0AAN8BX26_9TELE</name>
<reference evidence="2 3" key="1">
    <citation type="journal article" date="2023" name="Mol. Biol. Evol.">
        <title>Genomics of Secondarily Temperate Adaptation in the Only Non-Antarctic Icefish.</title>
        <authorList>
            <person name="Rivera-Colon A.G."/>
            <person name="Rayamajhi N."/>
            <person name="Minhas B.F."/>
            <person name="Madrigal G."/>
            <person name="Bilyk K.T."/>
            <person name="Yoon V."/>
            <person name="Hune M."/>
            <person name="Gregory S."/>
            <person name="Cheng C.H.C."/>
            <person name="Catchen J.M."/>
        </authorList>
    </citation>
    <scope>NUCLEOTIDE SEQUENCE [LARGE SCALE GENOMIC DNA]</scope>
    <source>
        <strain evidence="2">JC2023a</strain>
    </source>
</reference>
<accession>A0AAN8BX26</accession>
<dbReference type="PANTHER" id="PTHR34756:SF1">
    <property type="entry name" value="CELL DIVISION CYCLE-ASSOCIATED PROTEIN 3"/>
    <property type="match status" value="1"/>
</dbReference>
<feature type="region of interest" description="Disordered" evidence="1">
    <location>
        <begin position="422"/>
        <end position="478"/>
    </location>
</feature>
<comment type="caution">
    <text evidence="2">The sequence shown here is derived from an EMBL/GenBank/DDBJ whole genome shotgun (WGS) entry which is preliminary data.</text>
</comment>
<keyword evidence="3" id="KW-1185">Reference proteome</keyword>
<evidence type="ECO:0000313" key="3">
    <source>
        <dbReference type="Proteomes" id="UP001335648"/>
    </source>
</evidence>
<dbReference type="InterPro" id="IPR038832">
    <property type="entry name" value="CDCA3"/>
</dbReference>
<gene>
    <name evidence="2" type="ORF">CesoFtcFv8_012265</name>
</gene>
<dbReference type="Proteomes" id="UP001335648">
    <property type="component" value="Unassembled WGS sequence"/>
</dbReference>
<evidence type="ECO:0008006" key="4">
    <source>
        <dbReference type="Google" id="ProtNLM"/>
    </source>
</evidence>
<protein>
    <recommendedName>
        <fullName evidence="4">Cell division cycle-associated protein 3</fullName>
    </recommendedName>
</protein>
<proteinExistence type="predicted"/>
<sequence length="490" mass="53298">MGSSESKMVVCAPIKPEPAIKNSRVTDLMDPRSPTALDRTPIQVAVSKTECPLAFTDPRSPSIEISRTPAREVMNSATVGSFSRRLGLLLHNESEGKVPEAPPKCFNDAVEEESFNVEEELASTVPLLSHQPSHTYDSLAEHANLLVTPLQSEGDMSPFVLLQNPQEDVELETETDLSLEEAEEARETPLHKRLSMSLITYHEGEPSAQIFADVHCDGASSPRMSADVESLEDTVDHTYDLPTITVEPETPVAPSFAADSEASAAQETEETETKAQETEETETKAQETEETETKAQETEETETKLRRRKPKLGDGNQSSGDTRAQETDTRAQETEETDTRAQETDTKAPVAESSSSPPAPEPPSVTRSGIRCPSFDAKSPSQVVFKPQWLGKGFGATGIRARRVHSGKGGSSPLAVRVAVKNANSENKRLSGKLTQKGTEGRSPLQRLKGANSPREQRSQVKLKVSTPDKPRLGALGRRALAVSLDKENR</sequence>
<organism evidence="2 3">
    <name type="scientific">Champsocephalus esox</name>
    <name type="common">pike icefish</name>
    <dbReference type="NCBI Taxonomy" id="159716"/>
    <lineage>
        <taxon>Eukaryota</taxon>
        <taxon>Metazoa</taxon>
        <taxon>Chordata</taxon>
        <taxon>Craniata</taxon>
        <taxon>Vertebrata</taxon>
        <taxon>Euteleostomi</taxon>
        <taxon>Actinopterygii</taxon>
        <taxon>Neopterygii</taxon>
        <taxon>Teleostei</taxon>
        <taxon>Neoteleostei</taxon>
        <taxon>Acanthomorphata</taxon>
        <taxon>Eupercaria</taxon>
        <taxon>Perciformes</taxon>
        <taxon>Notothenioidei</taxon>
        <taxon>Channichthyidae</taxon>
        <taxon>Champsocephalus</taxon>
    </lineage>
</organism>
<evidence type="ECO:0000256" key="1">
    <source>
        <dbReference type="SAM" id="MobiDB-lite"/>
    </source>
</evidence>